<dbReference type="SUPFAM" id="SSF55120">
    <property type="entry name" value="Pseudouridine synthase"/>
    <property type="match status" value="1"/>
</dbReference>
<dbReference type="Gene3D" id="3.30.70.660">
    <property type="entry name" value="Pseudouridine synthase I, catalytic domain, C-terminal subdomain"/>
    <property type="match status" value="1"/>
</dbReference>
<comment type="subunit">
    <text evidence="4">Homodimer.</text>
</comment>
<accession>A0A1H5X7I1</accession>
<feature type="active site" description="Nucleophile" evidence="4 5">
    <location>
        <position position="52"/>
    </location>
</feature>
<keyword evidence="10" id="KW-1185">Reference proteome</keyword>
<comment type="similarity">
    <text evidence="1 4 7">Belongs to the tRNA pseudouridine synthase TruA family.</text>
</comment>
<dbReference type="EC" id="5.4.99.12" evidence="4"/>
<dbReference type="OrthoDB" id="9811823at2"/>
<dbReference type="EMBL" id="FNUK01000026">
    <property type="protein sequence ID" value="SEG07704.1"/>
    <property type="molecule type" value="Genomic_DNA"/>
</dbReference>
<evidence type="ECO:0000256" key="3">
    <source>
        <dbReference type="ARBA" id="ARBA00023235"/>
    </source>
</evidence>
<evidence type="ECO:0000259" key="8">
    <source>
        <dbReference type="Pfam" id="PF01416"/>
    </source>
</evidence>
<reference evidence="10" key="1">
    <citation type="submission" date="2016-10" db="EMBL/GenBank/DDBJ databases">
        <authorList>
            <person name="Varghese N."/>
            <person name="Submissions S."/>
        </authorList>
    </citation>
    <scope>NUCLEOTIDE SEQUENCE [LARGE SCALE GENOMIC DNA]</scope>
    <source>
        <strain evidence="10">DSM 5463</strain>
    </source>
</reference>
<dbReference type="PANTHER" id="PTHR11142">
    <property type="entry name" value="PSEUDOURIDYLATE SYNTHASE"/>
    <property type="match status" value="1"/>
</dbReference>
<name>A0A1H5X7I1_9CLOT</name>
<keyword evidence="3 4" id="KW-0413">Isomerase</keyword>
<evidence type="ECO:0000256" key="5">
    <source>
        <dbReference type="PIRSR" id="PIRSR001430-1"/>
    </source>
</evidence>
<dbReference type="Gene3D" id="3.30.70.580">
    <property type="entry name" value="Pseudouridine synthase I, catalytic domain, N-terminal subdomain"/>
    <property type="match status" value="1"/>
</dbReference>
<protein>
    <recommendedName>
        <fullName evidence="4">tRNA pseudouridine synthase A</fullName>
        <ecNumber evidence="4">5.4.99.12</ecNumber>
    </recommendedName>
    <alternativeName>
        <fullName evidence="4">tRNA pseudouridine(38-40) synthase</fullName>
    </alternativeName>
    <alternativeName>
        <fullName evidence="4">tRNA pseudouridylate synthase I</fullName>
    </alternativeName>
    <alternativeName>
        <fullName evidence="4">tRNA-uridine isomerase I</fullName>
    </alternativeName>
</protein>
<comment type="caution">
    <text evidence="4">Lacks conserved residue(s) required for the propagation of feature annotation.</text>
</comment>
<dbReference type="GO" id="GO:0160147">
    <property type="term" value="F:tRNA pseudouridine(38-40) synthase activity"/>
    <property type="evidence" value="ECO:0007669"/>
    <property type="project" value="UniProtKB-EC"/>
</dbReference>
<gene>
    <name evidence="4" type="primary">truA</name>
    <name evidence="9" type="ORF">SAMN05660865_01687</name>
</gene>
<evidence type="ECO:0000256" key="4">
    <source>
        <dbReference type="HAMAP-Rule" id="MF_00171"/>
    </source>
</evidence>
<dbReference type="InterPro" id="IPR020095">
    <property type="entry name" value="PsdUridine_synth_TruA_C"/>
</dbReference>
<dbReference type="AlphaFoldDB" id="A0A1H5X7I1"/>
<evidence type="ECO:0000256" key="7">
    <source>
        <dbReference type="RuleBase" id="RU003792"/>
    </source>
</evidence>
<dbReference type="Proteomes" id="UP000242850">
    <property type="component" value="Unassembled WGS sequence"/>
</dbReference>
<dbReference type="GO" id="GO:0003723">
    <property type="term" value="F:RNA binding"/>
    <property type="evidence" value="ECO:0007669"/>
    <property type="project" value="InterPro"/>
</dbReference>
<dbReference type="RefSeq" id="WP_103896605.1">
    <property type="nucleotide sequence ID" value="NZ_FNUK01000026.1"/>
</dbReference>
<feature type="domain" description="Pseudouridine synthase I TruA alpha/beta" evidence="8">
    <location>
        <begin position="8"/>
        <end position="104"/>
    </location>
</feature>
<evidence type="ECO:0000313" key="10">
    <source>
        <dbReference type="Proteomes" id="UP000242850"/>
    </source>
</evidence>
<sequence>MRNIKLVIEYDGTRYCGWQRQKNGISIQEVIEKAIEKLTKEQVELIGSSRTDAGVHARGQVANFYTNTTIPSDKICYALNSILPQDIAIIESCEVPMDFHSRYNSIGKKYSYTILNRRIASPLLRNFSAHVPQPLDFEAMVKASKYFLGEHDFSAFKSTGSSVKTSIRTIRKLDFTKDGDIIRFEIEANGFLYNMVRIIAGTLIEVGKGKIRAEDIPLIIKSKDRSKAGPTAPAQGLCLEKVYY</sequence>
<keyword evidence="2 4" id="KW-0819">tRNA processing</keyword>
<organism evidence="9 10">
    <name type="scientific">Caloramator fervidus</name>
    <dbReference type="NCBI Taxonomy" id="29344"/>
    <lineage>
        <taxon>Bacteria</taxon>
        <taxon>Bacillati</taxon>
        <taxon>Bacillota</taxon>
        <taxon>Clostridia</taxon>
        <taxon>Eubacteriales</taxon>
        <taxon>Clostridiaceae</taxon>
        <taxon>Caloramator</taxon>
    </lineage>
</organism>
<comment type="function">
    <text evidence="4">Formation of pseudouridine at positions 38, 39 and 40 in the anticodon stem and loop of transfer RNAs.</text>
</comment>
<feature type="binding site" evidence="4 6">
    <location>
        <position position="110"/>
    </location>
    <ligand>
        <name>substrate</name>
    </ligand>
</feature>
<dbReference type="CDD" id="cd02570">
    <property type="entry name" value="PseudoU_synth_EcTruA"/>
    <property type="match status" value="1"/>
</dbReference>
<dbReference type="Pfam" id="PF01416">
    <property type="entry name" value="PseudoU_synth_1"/>
    <property type="match status" value="2"/>
</dbReference>
<feature type="domain" description="Pseudouridine synthase I TruA alpha/beta" evidence="8">
    <location>
        <begin position="143"/>
        <end position="244"/>
    </location>
</feature>
<dbReference type="NCBIfam" id="TIGR00071">
    <property type="entry name" value="hisT_truA"/>
    <property type="match status" value="1"/>
</dbReference>
<dbReference type="PIRSF" id="PIRSF001430">
    <property type="entry name" value="tRNA_psdUrid_synth"/>
    <property type="match status" value="1"/>
</dbReference>
<dbReference type="InterPro" id="IPR020097">
    <property type="entry name" value="PsdUridine_synth_TruA_a/b_dom"/>
</dbReference>
<dbReference type="FunFam" id="3.30.70.580:FF:000001">
    <property type="entry name" value="tRNA pseudouridine synthase A"/>
    <property type="match status" value="1"/>
</dbReference>
<comment type="catalytic activity">
    <reaction evidence="4 7">
        <text>uridine(38/39/40) in tRNA = pseudouridine(38/39/40) in tRNA</text>
        <dbReference type="Rhea" id="RHEA:22376"/>
        <dbReference type="Rhea" id="RHEA-COMP:10085"/>
        <dbReference type="Rhea" id="RHEA-COMP:10087"/>
        <dbReference type="ChEBI" id="CHEBI:65314"/>
        <dbReference type="ChEBI" id="CHEBI:65315"/>
        <dbReference type="EC" id="5.4.99.12"/>
    </reaction>
</comment>
<dbReference type="InterPro" id="IPR020103">
    <property type="entry name" value="PsdUridine_synth_cat_dom_sf"/>
</dbReference>
<dbReference type="InterPro" id="IPR001406">
    <property type="entry name" value="PsdUridine_synth_TruA"/>
</dbReference>
<evidence type="ECO:0000256" key="1">
    <source>
        <dbReference type="ARBA" id="ARBA00009375"/>
    </source>
</evidence>
<evidence type="ECO:0000313" key="9">
    <source>
        <dbReference type="EMBL" id="SEG07704.1"/>
    </source>
</evidence>
<proteinExistence type="inferred from homology"/>
<dbReference type="InterPro" id="IPR020094">
    <property type="entry name" value="TruA/RsuA/RluB/E/F_N"/>
</dbReference>
<dbReference type="GO" id="GO:0031119">
    <property type="term" value="P:tRNA pseudouridine synthesis"/>
    <property type="evidence" value="ECO:0007669"/>
    <property type="project" value="UniProtKB-UniRule"/>
</dbReference>
<evidence type="ECO:0000256" key="2">
    <source>
        <dbReference type="ARBA" id="ARBA00022694"/>
    </source>
</evidence>
<dbReference type="HAMAP" id="MF_00171">
    <property type="entry name" value="TruA"/>
    <property type="match status" value="1"/>
</dbReference>
<dbReference type="PANTHER" id="PTHR11142:SF0">
    <property type="entry name" value="TRNA PSEUDOURIDINE SYNTHASE-LIKE 1"/>
    <property type="match status" value="1"/>
</dbReference>
<evidence type="ECO:0000256" key="6">
    <source>
        <dbReference type="PIRSR" id="PIRSR001430-2"/>
    </source>
</evidence>